<evidence type="ECO:0000313" key="10">
    <source>
        <dbReference type="Proteomes" id="UP000612456"/>
    </source>
</evidence>
<keyword evidence="10" id="KW-1185">Reference proteome</keyword>
<dbReference type="GO" id="GO:0005829">
    <property type="term" value="C:cytosol"/>
    <property type="evidence" value="ECO:0007669"/>
    <property type="project" value="TreeGrafter"/>
</dbReference>
<dbReference type="InterPro" id="IPR013766">
    <property type="entry name" value="Thioredoxin_domain"/>
</dbReference>
<evidence type="ECO:0000256" key="2">
    <source>
        <dbReference type="ARBA" id="ARBA00022448"/>
    </source>
</evidence>
<dbReference type="EMBL" id="BMHP01000009">
    <property type="protein sequence ID" value="GGD97955.1"/>
    <property type="molecule type" value="Genomic_DNA"/>
</dbReference>
<accession>A0A917E3I0</accession>
<evidence type="ECO:0000256" key="7">
    <source>
        <dbReference type="PIRSR" id="PIRSR000077-4"/>
    </source>
</evidence>
<comment type="similarity">
    <text evidence="1 6">Belongs to the thioredoxin family.</text>
</comment>
<organism evidence="9 10">
    <name type="scientific">Paenibacillus nasutitermitis</name>
    <dbReference type="NCBI Taxonomy" id="1652958"/>
    <lineage>
        <taxon>Bacteria</taxon>
        <taxon>Bacillati</taxon>
        <taxon>Bacillota</taxon>
        <taxon>Bacilli</taxon>
        <taxon>Bacillales</taxon>
        <taxon>Paenibacillaceae</taxon>
        <taxon>Paenibacillus</taxon>
    </lineage>
</organism>
<comment type="caution">
    <text evidence="9">The sequence shown here is derived from an EMBL/GenBank/DDBJ whole genome shotgun (WGS) entry which is preliminary data.</text>
</comment>
<protein>
    <recommendedName>
        <fullName evidence="6">Thioredoxin</fullName>
    </recommendedName>
</protein>
<dbReference type="GO" id="GO:0045454">
    <property type="term" value="P:cell redox homeostasis"/>
    <property type="evidence" value="ECO:0007669"/>
    <property type="project" value="TreeGrafter"/>
</dbReference>
<dbReference type="PANTHER" id="PTHR45663:SF11">
    <property type="entry name" value="GEO12009P1"/>
    <property type="match status" value="1"/>
</dbReference>
<keyword evidence="4 7" id="KW-1015">Disulfide bond</keyword>
<keyword evidence="5 7" id="KW-0676">Redox-active center</keyword>
<evidence type="ECO:0000256" key="3">
    <source>
        <dbReference type="ARBA" id="ARBA00022982"/>
    </source>
</evidence>
<dbReference type="CDD" id="cd02947">
    <property type="entry name" value="TRX_family"/>
    <property type="match status" value="1"/>
</dbReference>
<dbReference type="PRINTS" id="PR00421">
    <property type="entry name" value="THIOREDOXIN"/>
</dbReference>
<gene>
    <name evidence="9" type="primary">trxA</name>
    <name evidence="9" type="ORF">GCM10010911_65940</name>
</gene>
<dbReference type="Gene3D" id="3.40.30.10">
    <property type="entry name" value="Glutaredoxin"/>
    <property type="match status" value="1"/>
</dbReference>
<reference evidence="9" key="2">
    <citation type="submission" date="2020-09" db="EMBL/GenBank/DDBJ databases">
        <authorList>
            <person name="Sun Q."/>
            <person name="Zhou Y."/>
        </authorList>
    </citation>
    <scope>NUCLEOTIDE SEQUENCE</scope>
    <source>
        <strain evidence="9">CGMCC 1.15178</strain>
    </source>
</reference>
<feature type="domain" description="Thioredoxin" evidence="8">
    <location>
        <begin position="1"/>
        <end position="106"/>
    </location>
</feature>
<keyword evidence="2" id="KW-0813">Transport</keyword>
<dbReference type="InterPro" id="IPR005746">
    <property type="entry name" value="Thioredoxin"/>
</dbReference>
<evidence type="ECO:0000313" key="9">
    <source>
        <dbReference type="EMBL" id="GGD97955.1"/>
    </source>
</evidence>
<evidence type="ECO:0000256" key="1">
    <source>
        <dbReference type="ARBA" id="ARBA00008987"/>
    </source>
</evidence>
<dbReference type="AlphaFoldDB" id="A0A917E3I0"/>
<dbReference type="GO" id="GO:0015035">
    <property type="term" value="F:protein-disulfide reductase activity"/>
    <property type="evidence" value="ECO:0007669"/>
    <property type="project" value="InterPro"/>
</dbReference>
<keyword evidence="3" id="KW-0249">Electron transport</keyword>
<proteinExistence type="inferred from homology"/>
<dbReference type="PROSITE" id="PS51352">
    <property type="entry name" value="THIOREDOXIN_2"/>
    <property type="match status" value="1"/>
</dbReference>
<dbReference type="InterPro" id="IPR036249">
    <property type="entry name" value="Thioredoxin-like_sf"/>
</dbReference>
<dbReference type="SUPFAM" id="SSF52833">
    <property type="entry name" value="Thioredoxin-like"/>
    <property type="match status" value="1"/>
</dbReference>
<evidence type="ECO:0000256" key="4">
    <source>
        <dbReference type="ARBA" id="ARBA00023157"/>
    </source>
</evidence>
<dbReference type="Pfam" id="PF00085">
    <property type="entry name" value="Thioredoxin"/>
    <property type="match status" value="1"/>
</dbReference>
<evidence type="ECO:0000256" key="6">
    <source>
        <dbReference type="PIRNR" id="PIRNR000077"/>
    </source>
</evidence>
<dbReference type="PANTHER" id="PTHR45663">
    <property type="entry name" value="GEO12009P1"/>
    <property type="match status" value="1"/>
</dbReference>
<name>A0A917E3I0_9BACL</name>
<feature type="disulfide bond" description="Redox-active" evidence="7">
    <location>
        <begin position="30"/>
        <end position="33"/>
    </location>
</feature>
<evidence type="ECO:0000259" key="8">
    <source>
        <dbReference type="PROSITE" id="PS51352"/>
    </source>
</evidence>
<dbReference type="PIRSF" id="PIRSF000077">
    <property type="entry name" value="Thioredoxin"/>
    <property type="match status" value="1"/>
</dbReference>
<reference evidence="9" key="1">
    <citation type="journal article" date="2014" name="Int. J. Syst. Evol. Microbiol.">
        <title>Complete genome sequence of Corynebacterium casei LMG S-19264T (=DSM 44701T), isolated from a smear-ripened cheese.</title>
        <authorList>
            <consortium name="US DOE Joint Genome Institute (JGI-PGF)"/>
            <person name="Walter F."/>
            <person name="Albersmeier A."/>
            <person name="Kalinowski J."/>
            <person name="Ruckert C."/>
        </authorList>
    </citation>
    <scope>NUCLEOTIDE SEQUENCE</scope>
    <source>
        <strain evidence="9">CGMCC 1.15178</strain>
    </source>
</reference>
<sequence>MGLQKINKTEYEDLMSEKGVVAIEFGAVWCPPCKRLLPILDELAEDYGSSASIVQVDCEESPELASSFGIMGMPTVIVFRDGQPVDKLVGLRPGAAYKSIIDRLLEEEAAEV</sequence>
<evidence type="ECO:0000256" key="5">
    <source>
        <dbReference type="ARBA" id="ARBA00023284"/>
    </source>
</evidence>
<dbReference type="Proteomes" id="UP000612456">
    <property type="component" value="Unassembled WGS sequence"/>
</dbReference>